<dbReference type="Proteomes" id="UP001151760">
    <property type="component" value="Unassembled WGS sequence"/>
</dbReference>
<name>A0ABQ4ZAZ1_9ASTR</name>
<evidence type="ECO:0000256" key="1">
    <source>
        <dbReference type="SAM" id="MobiDB-lite"/>
    </source>
</evidence>
<dbReference type="EMBL" id="BQNB010011194">
    <property type="protein sequence ID" value="GJS87373.1"/>
    <property type="molecule type" value="Genomic_DNA"/>
</dbReference>
<feature type="region of interest" description="Disordered" evidence="1">
    <location>
        <begin position="235"/>
        <end position="273"/>
    </location>
</feature>
<comment type="caution">
    <text evidence="2">The sequence shown here is derived from an EMBL/GenBank/DDBJ whole genome shotgun (WGS) entry which is preliminary data.</text>
</comment>
<sequence length="310" mass="34593">MGSIDDIKSILTQLALDALCEKFHIPRNVHPELPGRNSRIRNSPTCKIGVYTRFFDFANYRIPLSQLSVIAAAKISHFEILCRVHNFVLTNDHFLWIDASVFPLAVPWHNNKTLRNDPHPTPVEFDADVCNYLADNPAPFRKFPEPFLCFVGISQYYELDDKCYPTFLNDDDEEMDLFTFIHHADPTKVRIGEREVREGEIPLLELTRGRVVLPAGVNEQGNQNEVVQDVGAHVGNKEGDDATAADQLKGPRKKRKTTGGASGSSLPPKKLKADHGTCGFVASTGGKSVVVLQSLLEHSTFVDPNLNRSF</sequence>
<reference evidence="2" key="2">
    <citation type="submission" date="2022-01" db="EMBL/GenBank/DDBJ databases">
        <authorList>
            <person name="Yamashiro T."/>
            <person name="Shiraishi A."/>
            <person name="Satake H."/>
            <person name="Nakayama K."/>
        </authorList>
    </citation>
    <scope>NUCLEOTIDE SEQUENCE</scope>
</reference>
<evidence type="ECO:0000313" key="3">
    <source>
        <dbReference type="Proteomes" id="UP001151760"/>
    </source>
</evidence>
<organism evidence="2 3">
    <name type="scientific">Tanacetum coccineum</name>
    <dbReference type="NCBI Taxonomy" id="301880"/>
    <lineage>
        <taxon>Eukaryota</taxon>
        <taxon>Viridiplantae</taxon>
        <taxon>Streptophyta</taxon>
        <taxon>Embryophyta</taxon>
        <taxon>Tracheophyta</taxon>
        <taxon>Spermatophyta</taxon>
        <taxon>Magnoliopsida</taxon>
        <taxon>eudicotyledons</taxon>
        <taxon>Gunneridae</taxon>
        <taxon>Pentapetalae</taxon>
        <taxon>asterids</taxon>
        <taxon>campanulids</taxon>
        <taxon>Asterales</taxon>
        <taxon>Asteraceae</taxon>
        <taxon>Asteroideae</taxon>
        <taxon>Anthemideae</taxon>
        <taxon>Anthemidinae</taxon>
        <taxon>Tanacetum</taxon>
    </lineage>
</organism>
<evidence type="ECO:0008006" key="4">
    <source>
        <dbReference type="Google" id="ProtNLM"/>
    </source>
</evidence>
<accession>A0ABQ4ZAZ1</accession>
<proteinExistence type="predicted"/>
<evidence type="ECO:0000313" key="2">
    <source>
        <dbReference type="EMBL" id="GJS87373.1"/>
    </source>
</evidence>
<gene>
    <name evidence="2" type="ORF">Tco_0770009</name>
</gene>
<protein>
    <recommendedName>
        <fullName evidence="4">Transposase (Putative), gypsy type</fullName>
    </recommendedName>
</protein>
<keyword evidence="3" id="KW-1185">Reference proteome</keyword>
<reference evidence="2" key="1">
    <citation type="journal article" date="2022" name="Int. J. Mol. Sci.">
        <title>Draft Genome of Tanacetum Coccineum: Genomic Comparison of Closely Related Tanacetum-Family Plants.</title>
        <authorList>
            <person name="Yamashiro T."/>
            <person name="Shiraishi A."/>
            <person name="Nakayama K."/>
            <person name="Satake H."/>
        </authorList>
    </citation>
    <scope>NUCLEOTIDE SEQUENCE</scope>
</reference>